<reference evidence="1 2" key="1">
    <citation type="submission" date="2023-10" db="EMBL/GenBank/DDBJ databases">
        <title>Draft genome sequence of Xylaria bambusicola isolate GMP-LS, the root and basal stem rot pathogen of sugarcane in Indonesia.</title>
        <authorList>
            <person name="Selvaraj P."/>
            <person name="Muralishankar V."/>
            <person name="Muruganantham S."/>
            <person name="Sp S."/>
            <person name="Haryani S."/>
            <person name="Lau K.J.X."/>
            <person name="Naqvi N.I."/>
        </authorList>
    </citation>
    <scope>NUCLEOTIDE SEQUENCE [LARGE SCALE GENOMIC DNA]</scope>
    <source>
        <strain evidence="1">GMP-LS</strain>
    </source>
</reference>
<dbReference type="AlphaFoldDB" id="A0AAN7Z9R3"/>
<evidence type="ECO:0000313" key="2">
    <source>
        <dbReference type="Proteomes" id="UP001305414"/>
    </source>
</evidence>
<keyword evidence="2" id="KW-1185">Reference proteome</keyword>
<accession>A0AAN7Z9R3</accession>
<comment type="caution">
    <text evidence="1">The sequence shown here is derived from an EMBL/GenBank/DDBJ whole genome shotgun (WGS) entry which is preliminary data.</text>
</comment>
<gene>
    <name evidence="1" type="ORF">RRF57_011384</name>
</gene>
<proteinExistence type="predicted"/>
<protein>
    <submittedName>
        <fullName evidence="1">Uncharacterized protein</fullName>
    </submittedName>
</protein>
<organism evidence="1 2">
    <name type="scientific">Xylaria bambusicola</name>
    <dbReference type="NCBI Taxonomy" id="326684"/>
    <lineage>
        <taxon>Eukaryota</taxon>
        <taxon>Fungi</taxon>
        <taxon>Dikarya</taxon>
        <taxon>Ascomycota</taxon>
        <taxon>Pezizomycotina</taxon>
        <taxon>Sordariomycetes</taxon>
        <taxon>Xylariomycetidae</taxon>
        <taxon>Xylariales</taxon>
        <taxon>Xylariaceae</taxon>
        <taxon>Xylaria</taxon>
    </lineage>
</organism>
<dbReference type="Proteomes" id="UP001305414">
    <property type="component" value="Unassembled WGS sequence"/>
</dbReference>
<name>A0AAN7Z9R3_9PEZI</name>
<evidence type="ECO:0000313" key="1">
    <source>
        <dbReference type="EMBL" id="KAK5635672.1"/>
    </source>
</evidence>
<sequence>MKSFLLVLETVASNKGRVDASLTLAVVSLNQSVNVLHLVAFPGFPVVSMSRSVVFLDEDIDFTQAFAVWMGLVTIVSLDDCVKVLTQADWTEEFI</sequence>
<dbReference type="EMBL" id="JAWHQM010000056">
    <property type="protein sequence ID" value="KAK5635672.1"/>
    <property type="molecule type" value="Genomic_DNA"/>
</dbReference>